<sequence>MNSADFFYYISAVAFTVMAGFVSWAAYHLVETLKELKTVLEDVKDTTHDLTMLKTGLKAGALNLIGNLLSRPKKKGGDRNGS</sequence>
<accession>A0A0G1S435</accession>
<dbReference type="EMBL" id="LCNV01000010">
    <property type="protein sequence ID" value="KKU64259.1"/>
    <property type="molecule type" value="Genomic_DNA"/>
</dbReference>
<organism evidence="2 3">
    <name type="scientific">Candidatus Amesbacteria bacterium GW2011_GWA1_47_16</name>
    <dbReference type="NCBI Taxonomy" id="1618353"/>
    <lineage>
        <taxon>Bacteria</taxon>
        <taxon>Candidatus Amesiibacteriota</taxon>
    </lineage>
</organism>
<keyword evidence="1" id="KW-1133">Transmembrane helix</keyword>
<feature type="transmembrane region" description="Helical" evidence="1">
    <location>
        <begin position="6"/>
        <end position="27"/>
    </location>
</feature>
<dbReference type="Proteomes" id="UP000034364">
    <property type="component" value="Unassembled WGS sequence"/>
</dbReference>
<name>A0A0G1S435_9BACT</name>
<protein>
    <submittedName>
        <fullName evidence="2">Uncharacterized protein</fullName>
    </submittedName>
</protein>
<reference evidence="2 3" key="1">
    <citation type="journal article" date="2015" name="Nature">
        <title>rRNA introns, odd ribosomes, and small enigmatic genomes across a large radiation of phyla.</title>
        <authorList>
            <person name="Brown C.T."/>
            <person name="Hug L.A."/>
            <person name="Thomas B.C."/>
            <person name="Sharon I."/>
            <person name="Castelle C.J."/>
            <person name="Singh A."/>
            <person name="Wilkins M.J."/>
            <person name="Williams K.H."/>
            <person name="Banfield J.F."/>
        </authorList>
    </citation>
    <scope>NUCLEOTIDE SEQUENCE [LARGE SCALE GENOMIC DNA]</scope>
</reference>
<comment type="caution">
    <text evidence="2">The sequence shown here is derived from an EMBL/GenBank/DDBJ whole genome shotgun (WGS) entry which is preliminary data.</text>
</comment>
<evidence type="ECO:0000313" key="3">
    <source>
        <dbReference type="Proteomes" id="UP000034364"/>
    </source>
</evidence>
<evidence type="ECO:0000256" key="1">
    <source>
        <dbReference type="SAM" id="Phobius"/>
    </source>
</evidence>
<dbReference type="AlphaFoldDB" id="A0A0G1S435"/>
<keyword evidence="1" id="KW-0472">Membrane</keyword>
<keyword evidence="1" id="KW-0812">Transmembrane</keyword>
<proteinExistence type="predicted"/>
<evidence type="ECO:0000313" key="2">
    <source>
        <dbReference type="EMBL" id="KKU64259.1"/>
    </source>
</evidence>
<gene>
    <name evidence="2" type="ORF">UX87_C0010G0024</name>
</gene>